<gene>
    <name evidence="1" type="ORF">LCGC14_0879810</name>
</gene>
<accession>A0A0F9S989</accession>
<proteinExistence type="predicted"/>
<comment type="caution">
    <text evidence="1">The sequence shown here is derived from an EMBL/GenBank/DDBJ whole genome shotgun (WGS) entry which is preliminary data.</text>
</comment>
<reference evidence="1" key="1">
    <citation type="journal article" date="2015" name="Nature">
        <title>Complex archaea that bridge the gap between prokaryotes and eukaryotes.</title>
        <authorList>
            <person name="Spang A."/>
            <person name="Saw J.H."/>
            <person name="Jorgensen S.L."/>
            <person name="Zaremba-Niedzwiedzka K."/>
            <person name="Martijn J."/>
            <person name="Lind A.E."/>
            <person name="van Eijk R."/>
            <person name="Schleper C."/>
            <person name="Guy L."/>
            <person name="Ettema T.J."/>
        </authorList>
    </citation>
    <scope>NUCLEOTIDE SEQUENCE</scope>
</reference>
<dbReference type="AlphaFoldDB" id="A0A0F9S989"/>
<evidence type="ECO:0000313" key="1">
    <source>
        <dbReference type="EMBL" id="KKN25928.1"/>
    </source>
</evidence>
<dbReference type="EMBL" id="LAZR01002760">
    <property type="protein sequence ID" value="KKN25928.1"/>
    <property type="molecule type" value="Genomic_DNA"/>
</dbReference>
<sequence>MTILSEDFWNAVLNGIFLNNHKSILSFKIEPYAEVIEQNGYAQTLYGSDFKKDWDFYINILAIKHIFFISLYPLKNPKKNLGVINYNPRRKIKGAKVKNLCYFEKQINKKKKKNS</sequence>
<protein>
    <submittedName>
        <fullName evidence="1">Uncharacterized protein</fullName>
    </submittedName>
</protein>
<name>A0A0F9S989_9ZZZZ</name>
<organism evidence="1">
    <name type="scientific">marine sediment metagenome</name>
    <dbReference type="NCBI Taxonomy" id="412755"/>
    <lineage>
        <taxon>unclassified sequences</taxon>
        <taxon>metagenomes</taxon>
        <taxon>ecological metagenomes</taxon>
    </lineage>
</organism>